<accession>A0ABX7CVJ6</accession>
<dbReference type="PANTHER" id="PTHR47837">
    <property type="entry name" value="GTP PYROPHOSPHOKINASE YJBM"/>
    <property type="match status" value="1"/>
</dbReference>
<dbReference type="PANTHER" id="PTHR47837:SF1">
    <property type="entry name" value="GTP PYROPHOSPHOKINASE YJBM"/>
    <property type="match status" value="1"/>
</dbReference>
<dbReference type="EMBL" id="CP068224">
    <property type="protein sequence ID" value="QQT56118.1"/>
    <property type="molecule type" value="Genomic_DNA"/>
</dbReference>
<dbReference type="Pfam" id="PF04607">
    <property type="entry name" value="RelA_SpoT"/>
    <property type="match status" value="1"/>
</dbReference>
<keyword evidence="3" id="KW-1185">Reference proteome</keyword>
<dbReference type="InterPro" id="IPR052366">
    <property type="entry name" value="GTP_Pyrophosphokinase"/>
</dbReference>
<reference evidence="2 3" key="1">
    <citation type="submission" date="2021-01" db="EMBL/GenBank/DDBJ databases">
        <title>FDA dAtabase for Regulatory Grade micrObial Sequences (FDA-ARGOS): Supporting development and validation of Infectious Disease Dx tests.</title>
        <authorList>
            <person name="Sproer C."/>
            <person name="Gronow S."/>
            <person name="Severitt S."/>
            <person name="Schroder I."/>
            <person name="Tallon L."/>
            <person name="Sadzewicz L."/>
            <person name="Zhao X."/>
            <person name="Boylan J."/>
            <person name="Ott S."/>
            <person name="Bowen H."/>
            <person name="Vavikolanu K."/>
            <person name="Mehta A."/>
            <person name="Aluvathingal J."/>
            <person name="Nadendla S."/>
            <person name="Lowell S."/>
            <person name="Myers T."/>
            <person name="Yan Y."/>
            <person name="Sichtig H."/>
        </authorList>
    </citation>
    <scope>NUCLEOTIDE SEQUENCE [LARGE SCALE GENOMIC DNA]</scope>
    <source>
        <strain evidence="2 3">FDAARGOS_1141</strain>
    </source>
</reference>
<sequence length="347" mass="40316">MIYSRKKISRAGEKLITSKSQEEFEEALNLINEWRTSHLHPLVVLKNNLLRLLTKIKIEPSLVSQRLKRLSSIQYKLDLNPTMGLGGMQDMGGYRAVLKDVKDLKKLNTALTLQKMSHKLDRVTDYVNFPKNTGYRSIHFVYEYISKREIYNGLKIELQIRTKLQHNWATAVETAGIITKTSLKSNQGPDEWLDFFKIVSSLFAIKEKLPVLSEHKNLTMEELMVKCFNYCKQLNILAKLKAIRVSTNKIESDNFPGDYYLLNISIKDMFVNIKIFKKNQFEDATKEYIFLEKTINENENAVVLVSATSIKTLKKAYPSYFLDTSEFIQAIEKMNSNCIKWNYIKVE</sequence>
<dbReference type="Proteomes" id="UP000595498">
    <property type="component" value="Chromosome"/>
</dbReference>
<organism evidence="2 3">
    <name type="scientific">Sphingobacterium multivorum</name>
    <dbReference type="NCBI Taxonomy" id="28454"/>
    <lineage>
        <taxon>Bacteria</taxon>
        <taxon>Pseudomonadati</taxon>
        <taxon>Bacteroidota</taxon>
        <taxon>Sphingobacteriia</taxon>
        <taxon>Sphingobacteriales</taxon>
        <taxon>Sphingobacteriaceae</taxon>
        <taxon>Sphingobacterium</taxon>
    </lineage>
</organism>
<protein>
    <submittedName>
        <fullName evidence="2">RelA/SpoT domain-containing protein</fullName>
    </submittedName>
</protein>
<dbReference type="SUPFAM" id="SSF81301">
    <property type="entry name" value="Nucleotidyltransferase"/>
    <property type="match status" value="1"/>
</dbReference>
<proteinExistence type="predicted"/>
<gene>
    <name evidence="2" type="ORF">I6I98_12990</name>
</gene>
<dbReference type="InterPro" id="IPR007685">
    <property type="entry name" value="RelA_SpoT"/>
</dbReference>
<dbReference type="Gene3D" id="3.30.460.10">
    <property type="entry name" value="Beta Polymerase, domain 2"/>
    <property type="match status" value="1"/>
</dbReference>
<dbReference type="InterPro" id="IPR043519">
    <property type="entry name" value="NT_sf"/>
</dbReference>
<evidence type="ECO:0000313" key="3">
    <source>
        <dbReference type="Proteomes" id="UP000595498"/>
    </source>
</evidence>
<name>A0ABX7CVJ6_SPHMU</name>
<evidence type="ECO:0000313" key="2">
    <source>
        <dbReference type="EMBL" id="QQT56118.1"/>
    </source>
</evidence>
<dbReference type="CDD" id="cd05399">
    <property type="entry name" value="NT_Rel-Spo_like"/>
    <property type="match status" value="1"/>
</dbReference>
<dbReference type="SMART" id="SM00954">
    <property type="entry name" value="RelA_SpoT"/>
    <property type="match status" value="1"/>
</dbReference>
<feature type="domain" description="RelA/SpoT" evidence="1">
    <location>
        <begin position="65"/>
        <end position="183"/>
    </location>
</feature>
<evidence type="ECO:0000259" key="1">
    <source>
        <dbReference type="SMART" id="SM00954"/>
    </source>
</evidence>